<organism evidence="2 3">
    <name type="scientific">Denitratisoma oestradiolicum</name>
    <dbReference type="NCBI Taxonomy" id="311182"/>
    <lineage>
        <taxon>Bacteria</taxon>
        <taxon>Pseudomonadati</taxon>
        <taxon>Pseudomonadota</taxon>
        <taxon>Betaproteobacteria</taxon>
        <taxon>Nitrosomonadales</taxon>
        <taxon>Sterolibacteriaceae</taxon>
        <taxon>Denitratisoma</taxon>
    </lineage>
</organism>
<proteinExistence type="predicted"/>
<accession>A0A6S6XYL9</accession>
<dbReference type="Proteomes" id="UP000515733">
    <property type="component" value="Chromosome"/>
</dbReference>
<keyword evidence="3" id="KW-1185">Reference proteome</keyword>
<evidence type="ECO:0000313" key="3">
    <source>
        <dbReference type="Proteomes" id="UP000515733"/>
    </source>
</evidence>
<dbReference type="AlphaFoldDB" id="A0A6S6XYL9"/>
<name>A0A6S6XYL9_9PROT</name>
<feature type="region of interest" description="Disordered" evidence="1">
    <location>
        <begin position="1"/>
        <end position="60"/>
    </location>
</feature>
<dbReference type="EMBL" id="LR778301">
    <property type="protein sequence ID" value="CAB1367969.1"/>
    <property type="molecule type" value="Genomic_DNA"/>
</dbReference>
<gene>
    <name evidence="2" type="ORF">DENOEST_0804</name>
</gene>
<evidence type="ECO:0000256" key="1">
    <source>
        <dbReference type="SAM" id="MobiDB-lite"/>
    </source>
</evidence>
<evidence type="ECO:0000313" key="2">
    <source>
        <dbReference type="EMBL" id="CAB1367969.1"/>
    </source>
</evidence>
<sequence length="60" mass="6577">MPSMSQPMECIIRRGCKARDEKKQKAGKAKGPDQNQGPSRLQFGGAQERTRTSTPRSAST</sequence>
<protein>
    <submittedName>
        <fullName evidence="2">Uncharacterized protein</fullName>
    </submittedName>
</protein>
<dbReference type="KEGG" id="doe:DENOEST_0804"/>
<reference evidence="2 3" key="1">
    <citation type="submission" date="2020-03" db="EMBL/GenBank/DDBJ databases">
        <authorList>
            <consortium name="Genoscope - CEA"/>
            <person name="William W."/>
        </authorList>
    </citation>
    <scope>NUCLEOTIDE SEQUENCE [LARGE SCALE GENOMIC DNA]</scope>
    <source>
        <strain evidence="3">DSM 16959</strain>
    </source>
</reference>